<dbReference type="EMBL" id="DVLL01000021">
    <property type="protein sequence ID" value="HIT59443.1"/>
    <property type="molecule type" value="Genomic_DNA"/>
</dbReference>
<evidence type="ECO:0000313" key="2">
    <source>
        <dbReference type="Proteomes" id="UP000824136"/>
    </source>
</evidence>
<reference evidence="1" key="2">
    <citation type="journal article" date="2021" name="PeerJ">
        <title>Extensive microbial diversity within the chicken gut microbiome revealed by metagenomics and culture.</title>
        <authorList>
            <person name="Gilroy R."/>
            <person name="Ravi A."/>
            <person name="Getino M."/>
            <person name="Pursley I."/>
            <person name="Horton D.L."/>
            <person name="Alikhan N.F."/>
            <person name="Baker D."/>
            <person name="Gharbi K."/>
            <person name="Hall N."/>
            <person name="Watson M."/>
            <person name="Adriaenssens E.M."/>
            <person name="Foster-Nyarko E."/>
            <person name="Jarju S."/>
            <person name="Secka A."/>
            <person name="Antonio M."/>
            <person name="Oren A."/>
            <person name="Chaudhuri R.R."/>
            <person name="La Ragione R."/>
            <person name="Hildebrand F."/>
            <person name="Pallen M.J."/>
        </authorList>
    </citation>
    <scope>NUCLEOTIDE SEQUENCE</scope>
    <source>
        <strain evidence="1">CHK33-4379</strain>
    </source>
</reference>
<dbReference type="AlphaFoldDB" id="A0A9D1GU05"/>
<protein>
    <submittedName>
        <fullName evidence="1">Uncharacterized protein</fullName>
    </submittedName>
</protein>
<proteinExistence type="predicted"/>
<reference evidence="1" key="1">
    <citation type="submission" date="2020-10" db="EMBL/GenBank/DDBJ databases">
        <authorList>
            <person name="Gilroy R."/>
        </authorList>
    </citation>
    <scope>NUCLEOTIDE SEQUENCE</scope>
    <source>
        <strain evidence="1">CHK33-4379</strain>
    </source>
</reference>
<evidence type="ECO:0000313" key="1">
    <source>
        <dbReference type="EMBL" id="HIT59443.1"/>
    </source>
</evidence>
<accession>A0A9D1GU05</accession>
<name>A0A9D1GU05_9FIRM</name>
<comment type="caution">
    <text evidence="1">The sequence shown here is derived from an EMBL/GenBank/DDBJ whole genome shotgun (WGS) entry which is preliminary data.</text>
</comment>
<sequence length="322" mass="37071">MTNSAMLVCSFYLKKKFSREDSKIYKLNQEIVTNVDESPETFPDFFSLLSSFCKQNESFSDDEKYRKMFSIKSGSVSSYDKGTYRAMSFIIQSGSYGVEADMTNRHTMEVSYHRSEDEADVKLFHCVAYIPKDTGNVQVNKGIFVFQSIATYGVKTITVETMKRYFSELGFTLETRSVSVQAFLQKLIEQGALNKITFFRNHISPNAVDNIMISTGREEQSFVKPQLRKEWLDKILKIFGKADQDNIIEIPDDENFDDLSIQFKLGKNIRTVRLKNLDRLSIVEDIPDGILSKQNDTKLIEYMIETANAYKQNIVFEVSVKE</sequence>
<dbReference type="Proteomes" id="UP000824136">
    <property type="component" value="Unassembled WGS sequence"/>
</dbReference>
<organism evidence="1 2">
    <name type="scientific">Candidatus Faeciplasma pullistercoris</name>
    <dbReference type="NCBI Taxonomy" id="2840800"/>
    <lineage>
        <taxon>Bacteria</taxon>
        <taxon>Bacillati</taxon>
        <taxon>Bacillota</taxon>
        <taxon>Clostridia</taxon>
        <taxon>Eubacteriales</taxon>
        <taxon>Oscillospiraceae</taxon>
        <taxon>Oscillospiraceae incertae sedis</taxon>
        <taxon>Candidatus Faeciplasma</taxon>
    </lineage>
</organism>
<gene>
    <name evidence="1" type="ORF">IAC39_07020</name>
</gene>